<dbReference type="EMBL" id="BAAABZ010000099">
    <property type="protein sequence ID" value="GAA0574947.1"/>
    <property type="molecule type" value="Genomic_DNA"/>
</dbReference>
<feature type="region of interest" description="Disordered" evidence="1">
    <location>
        <begin position="151"/>
        <end position="171"/>
    </location>
</feature>
<comment type="caution">
    <text evidence="2">The sequence shown here is derived from an EMBL/GenBank/DDBJ whole genome shotgun (WGS) entry which is preliminary data.</text>
</comment>
<dbReference type="Proteomes" id="UP001501576">
    <property type="component" value="Unassembled WGS sequence"/>
</dbReference>
<name>A0ABN1EVT3_9ACTN</name>
<evidence type="ECO:0000313" key="3">
    <source>
        <dbReference type="Proteomes" id="UP001501576"/>
    </source>
</evidence>
<evidence type="ECO:0000313" key="2">
    <source>
        <dbReference type="EMBL" id="GAA0574947.1"/>
    </source>
</evidence>
<proteinExistence type="predicted"/>
<accession>A0ABN1EVT3</accession>
<gene>
    <name evidence="2" type="ORF">GCM10010390_92440</name>
</gene>
<evidence type="ECO:0000256" key="1">
    <source>
        <dbReference type="SAM" id="MobiDB-lite"/>
    </source>
</evidence>
<organism evidence="2 3">
    <name type="scientific">Streptomyces mordarskii</name>
    <dbReference type="NCBI Taxonomy" id="1226758"/>
    <lineage>
        <taxon>Bacteria</taxon>
        <taxon>Bacillati</taxon>
        <taxon>Actinomycetota</taxon>
        <taxon>Actinomycetes</taxon>
        <taxon>Kitasatosporales</taxon>
        <taxon>Streptomycetaceae</taxon>
        <taxon>Streptomyces</taxon>
    </lineage>
</organism>
<protein>
    <submittedName>
        <fullName evidence="2">Uncharacterized protein</fullName>
    </submittedName>
</protein>
<dbReference type="RefSeq" id="WP_346161767.1">
    <property type="nucleotide sequence ID" value="NZ_BAAABZ010000099.1"/>
</dbReference>
<sequence length="171" mass="18495">MTGLTGRAYLERGEPVIVISAFCARRAPDIAGSWLDFHWPGRRPAAGPRNVAIRRADGTTTVRPFRGLTRAPNTTDPLLIPRAAADQKEETPVARIIATIKPVHADKSVCTHQVSNTGQPKDPASGCTGRTGYTARCSACSWRQTHSTRTALEGEGDSHLRTHLTTPAHTH</sequence>
<keyword evidence="3" id="KW-1185">Reference proteome</keyword>
<reference evidence="2 3" key="1">
    <citation type="journal article" date="2019" name="Int. J. Syst. Evol. Microbiol.">
        <title>The Global Catalogue of Microorganisms (GCM) 10K type strain sequencing project: providing services to taxonomists for standard genome sequencing and annotation.</title>
        <authorList>
            <consortium name="The Broad Institute Genomics Platform"/>
            <consortium name="The Broad Institute Genome Sequencing Center for Infectious Disease"/>
            <person name="Wu L."/>
            <person name="Ma J."/>
        </authorList>
    </citation>
    <scope>NUCLEOTIDE SEQUENCE [LARGE SCALE GENOMIC DNA]</scope>
    <source>
        <strain evidence="2 3">JCM 5052</strain>
    </source>
</reference>